<name>A0A177D103_9PLEO</name>
<proteinExistence type="predicted"/>
<dbReference type="InParanoid" id="A0A177D103"/>
<dbReference type="GeneID" id="28768963"/>
<keyword evidence="2" id="KW-1185">Reference proteome</keyword>
<evidence type="ECO:0000313" key="1">
    <source>
        <dbReference type="EMBL" id="OAG13088.1"/>
    </source>
</evidence>
<accession>A0A177D103</accession>
<dbReference type="OrthoDB" id="5397557at2759"/>
<gene>
    <name evidence="1" type="ORF">CC84DRAFT_179763</name>
</gene>
<dbReference type="AlphaFoldDB" id="A0A177D103"/>
<sequence>MDVGEEHYGEGPPFMSTLTKFKNWVNVKLILDQVSSCHINRSVGSWDIPQPVSQGIASQYNALRILRITVIEQHHFRGKHEAFGCPAPYCDAWFERPENTRQIWRRGNMTKIAMSYQNVVVHYLWMARGDWNAYGRAKVRSPKRSRCGGKFIDLRSERLPRRNCIVRWSLIRYRFKMGYFSSKDGWIQYDFSTGGGTMNSSLKHIYGKACRIGEHCGMH</sequence>
<reference evidence="1 2" key="1">
    <citation type="submission" date="2016-05" db="EMBL/GenBank/DDBJ databases">
        <title>Comparative analysis of secretome profiles of manganese(II)-oxidizing ascomycete fungi.</title>
        <authorList>
            <consortium name="DOE Joint Genome Institute"/>
            <person name="Zeiner C.A."/>
            <person name="Purvine S.O."/>
            <person name="Zink E.M."/>
            <person name="Wu S."/>
            <person name="Pasa-Tolic L."/>
            <person name="Chaput D.L."/>
            <person name="Haridas S."/>
            <person name="Grigoriev I.V."/>
            <person name="Santelli C.M."/>
            <person name="Hansel C.M."/>
        </authorList>
    </citation>
    <scope>NUCLEOTIDE SEQUENCE [LARGE SCALE GENOMIC DNA]</scope>
    <source>
        <strain evidence="1 2">AP3s5-JAC2a</strain>
    </source>
</reference>
<dbReference type="RefSeq" id="XP_018043453.1">
    <property type="nucleotide sequence ID" value="XM_018185477.1"/>
</dbReference>
<protein>
    <submittedName>
        <fullName evidence="1">Uncharacterized protein</fullName>
    </submittedName>
</protein>
<evidence type="ECO:0000313" key="2">
    <source>
        <dbReference type="Proteomes" id="UP000077069"/>
    </source>
</evidence>
<organism evidence="1 2">
    <name type="scientific">Paraphaeosphaeria sporulosa</name>
    <dbReference type="NCBI Taxonomy" id="1460663"/>
    <lineage>
        <taxon>Eukaryota</taxon>
        <taxon>Fungi</taxon>
        <taxon>Dikarya</taxon>
        <taxon>Ascomycota</taxon>
        <taxon>Pezizomycotina</taxon>
        <taxon>Dothideomycetes</taxon>
        <taxon>Pleosporomycetidae</taxon>
        <taxon>Pleosporales</taxon>
        <taxon>Massarineae</taxon>
        <taxon>Didymosphaeriaceae</taxon>
        <taxon>Paraphaeosphaeria</taxon>
    </lineage>
</organism>
<dbReference type="Proteomes" id="UP000077069">
    <property type="component" value="Unassembled WGS sequence"/>
</dbReference>
<dbReference type="EMBL" id="KV441548">
    <property type="protein sequence ID" value="OAG13088.1"/>
    <property type="molecule type" value="Genomic_DNA"/>
</dbReference>